<gene>
    <name evidence="2" type="ORF">F2S36_07010</name>
</gene>
<evidence type="ECO:0000313" key="3">
    <source>
        <dbReference type="Proteomes" id="UP000323119"/>
    </source>
</evidence>
<proteinExistence type="predicted"/>
<dbReference type="RefSeq" id="WP_055202679.1">
    <property type="nucleotide sequence ID" value="NZ_JADMQE010000003.1"/>
</dbReference>
<name>A0A9P3ZIX8_9BACT</name>
<feature type="chain" id="PRO_5040415332" description="Major fimbrial subunit protein N-terminal domain-containing protein" evidence="1">
    <location>
        <begin position="18"/>
        <end position="688"/>
    </location>
</feature>
<keyword evidence="1" id="KW-0732">Signal</keyword>
<evidence type="ECO:0000313" key="2">
    <source>
        <dbReference type="EMBL" id="KAA2561700.1"/>
    </source>
</evidence>
<dbReference type="AlphaFoldDB" id="A0A9P3ZIX8"/>
<protein>
    <recommendedName>
        <fullName evidence="4">Major fimbrial subunit protein N-terminal domain-containing protein</fullName>
    </recommendedName>
</protein>
<dbReference type="Proteomes" id="UP000323119">
    <property type="component" value="Unassembled WGS sequence"/>
</dbReference>
<accession>A0A9P3ZIX8</accession>
<comment type="caution">
    <text evidence="2">The sequence shown here is derived from an EMBL/GenBank/DDBJ whole genome shotgun (WGS) entry which is preliminary data.</text>
</comment>
<reference evidence="2 3" key="1">
    <citation type="journal article" date="2019" name="Nat. Med.">
        <title>A library of human gut bacterial isolates paired with longitudinal multiomics data enables mechanistic microbiome research.</title>
        <authorList>
            <person name="Poyet M."/>
            <person name="Groussin M."/>
            <person name="Gibbons S.M."/>
            <person name="Avila-Pacheco J."/>
            <person name="Jiang X."/>
            <person name="Kearney S.M."/>
            <person name="Perrotta A.R."/>
            <person name="Berdy B."/>
            <person name="Zhao S."/>
            <person name="Lieberman T.D."/>
            <person name="Swanson P.K."/>
            <person name="Smith M."/>
            <person name="Roesemann S."/>
            <person name="Alexander J.E."/>
            <person name="Rich S.A."/>
            <person name="Livny J."/>
            <person name="Vlamakis H."/>
            <person name="Clish C."/>
            <person name="Bullock K."/>
            <person name="Deik A."/>
            <person name="Scott J."/>
            <person name="Pierce K.A."/>
            <person name="Xavier R.J."/>
            <person name="Alm E.J."/>
        </authorList>
    </citation>
    <scope>NUCLEOTIDE SEQUENCE [LARGE SCALE GENOMIC DNA]</scope>
    <source>
        <strain evidence="2 3">BIOML-A204</strain>
    </source>
</reference>
<dbReference type="PROSITE" id="PS51257">
    <property type="entry name" value="PROKAR_LIPOPROTEIN"/>
    <property type="match status" value="1"/>
</dbReference>
<sequence length="688" mass="75237">MKTRFITALFAAASLLAGCSKETTGPGDTDDSRIPITFTLATPGSEGVIYPRSATRATHDAAEYAVRQLTLLVYDATDTSAPKFLRKHDMTSDITLYDNGNGTYTFSLEAPISDMNAKRKFVFVVNDDAAVAATAAGSAEADLHETAATVELADGDTADKLAEADAGIAMSGTATADGQNEVITIVPGVKCEVKLTRIVARVDVQNNTPNMTLESAVLVGAATRGYLFAQAPLSAPVADRIVLGSNATVDLTEEHPALKPGEVFAPKTFRKTFYAYERPNTAGDYAAVRITYRVNDSKGTVEVPFIRTEAGGAQTPVDIERNHLYTVVLGNGKPVTTNEVQFTFKVEDWNTVEMPEEIGPGDPLDPKSQQKLNAALKVNMFTPFNAKSVDLGTKKINSFFDKLTVSADDCPTDSYFTYTELKDAGLTAADAVLTDGEGNEYRLPTEGELNLLLPMWTEEADRATVNKEKDGMYYPYWNDNSSTNTFPYVTVETPFTETIYLKNGTDNLPDETHPADPEYTLKGESQLKVGTQTEQIAYPADLVTNVYNIRPVYGLRFKGTNQYAAYRWETCKIASDPLERYLSIRIKALHPQDNATTIDDVADETFWQDGFIEFQFPASGYYSPENAGNPTPENITHRGVYGYCWVSSLWTGDSDSGARFLGFYLNDAHVGHSVPGSRFPLRLVKVSE</sequence>
<organism evidence="2 3">
    <name type="scientific">Alistipes onderdonkii</name>
    <dbReference type="NCBI Taxonomy" id="328813"/>
    <lineage>
        <taxon>Bacteria</taxon>
        <taxon>Pseudomonadati</taxon>
        <taxon>Bacteroidota</taxon>
        <taxon>Bacteroidia</taxon>
        <taxon>Bacteroidales</taxon>
        <taxon>Rikenellaceae</taxon>
        <taxon>Alistipes</taxon>
    </lineage>
</organism>
<dbReference type="EMBL" id="VVUY01000005">
    <property type="protein sequence ID" value="KAA2561700.1"/>
    <property type="molecule type" value="Genomic_DNA"/>
</dbReference>
<evidence type="ECO:0008006" key="4">
    <source>
        <dbReference type="Google" id="ProtNLM"/>
    </source>
</evidence>
<evidence type="ECO:0000256" key="1">
    <source>
        <dbReference type="SAM" id="SignalP"/>
    </source>
</evidence>
<feature type="signal peptide" evidence="1">
    <location>
        <begin position="1"/>
        <end position="17"/>
    </location>
</feature>